<gene>
    <name evidence="3" type="ORF">LV83_03983</name>
</gene>
<dbReference type="Proteomes" id="UP000249610">
    <property type="component" value="Unassembled WGS sequence"/>
</dbReference>
<dbReference type="GO" id="GO:0006302">
    <property type="term" value="P:double-strand break repair"/>
    <property type="evidence" value="ECO:0007669"/>
    <property type="project" value="TreeGrafter"/>
</dbReference>
<dbReference type="PANTHER" id="PTHR32182:SF0">
    <property type="entry name" value="DNA REPLICATION AND REPAIR PROTEIN RECF"/>
    <property type="match status" value="1"/>
</dbReference>
<evidence type="ECO:0000313" key="3">
    <source>
        <dbReference type="EMBL" id="RAI84724.1"/>
    </source>
</evidence>
<proteinExistence type="predicted"/>
<reference evidence="3 4" key="1">
    <citation type="submission" date="2018-06" db="EMBL/GenBank/DDBJ databases">
        <title>Genomic Encyclopedia of Archaeal and Bacterial Type Strains, Phase II (KMG-II): from individual species to whole genera.</title>
        <authorList>
            <person name="Goeker M."/>
        </authorList>
    </citation>
    <scope>NUCLEOTIDE SEQUENCE [LARGE SCALE GENOMIC DNA]</scope>
    <source>
        <strain evidence="3 4">DSM 23446</strain>
    </source>
</reference>
<keyword evidence="1" id="KW-0175">Coiled coil</keyword>
<feature type="domain" description="Protein CR006 P-loop" evidence="2">
    <location>
        <begin position="93"/>
        <end position="729"/>
    </location>
</feature>
<dbReference type="RefSeq" id="WP_111613289.1">
    <property type="nucleotide sequence ID" value="NZ_QLLK01000016.1"/>
</dbReference>
<dbReference type="AlphaFoldDB" id="A0A327P110"/>
<dbReference type="EMBL" id="QLLK01000016">
    <property type="protein sequence ID" value="RAI84724.1"/>
    <property type="molecule type" value="Genomic_DNA"/>
</dbReference>
<dbReference type="InterPro" id="IPR026866">
    <property type="entry name" value="CR006_AAA"/>
</dbReference>
<dbReference type="Gene3D" id="3.40.50.300">
    <property type="entry name" value="P-loop containing nucleotide triphosphate hydrolases"/>
    <property type="match status" value="2"/>
</dbReference>
<dbReference type="PANTHER" id="PTHR32182">
    <property type="entry name" value="DNA REPLICATION AND REPAIR PROTEIN RECF"/>
    <property type="match status" value="1"/>
</dbReference>
<sequence length="852" mass="96525">MKSNAKEYLKEFASSQPDWLKALIYDSIESNGNITNERKNEIFRHITNGVNLNITEPNLSNETNDSEIRLTKLIHKSGVNALKEDQTIKFSNDVTILYGMNGAGKSSYFKVLNEIVGGNQKKEILPNIYAETSKPIQIELSFEPQNGQNQSIIWNGSNRSLDLLNKCKVFDTSYLESLLTTRKADSTLIQPLGLNLFAYLVGVIDDFKDKINNKADKKRLEKPTLELKHFRDDIKTSFEIHQVSSSIKSQVEKLYSFSNEDAEKLKTKQSELKNLKQINIQDKIRLKENDKNELESVKSHIDNAVKKISGALTSTQNLIKTYSESKEANKLAKRQFEILSNIPANNTEEWKEFIKAGEKYTSKLDPKEKVCAYCRQPLADDNSINLVQSYGNFLKDESEQKLNGAIQNLESLKQRLNGISVKLEIKENIETILKETKITDSDETLNQLINNIISNLEKGKEKLITAIDSKRSNDVKIELQNKDVIKSNLSAIIENLQAEIIKFENDNKDKNTQIEKLEKEIKGLLENESISQQKENLEKWFSTDSVEKELRQKSNKINTTKVSNLSKTAHNDLLTETLKTNFTDELTGLGFNKLEVKIENAKGQKGTSNTKLTLTKNKDIKAVLSEGEQKAVALALFIAEAKIQKSINPIILDDPVNSLDHKIAGNFANRLLQLENQIILFNHNKLFLEAFETSKGDNHICNTIETCGAQNKGKHIKIYMVNNEGVNSKGVLGNYKRNKAKYHITDAKRLLNHSPFEDSLKVASLLRKAVECVIDEKILNNQIPTKYSTGNNHINWDELKNLNNNELTINSLKSIHGRVSGGEMHNGTENEENPIEVDEFNTMISDIEQILN</sequence>
<accession>A0A327P110</accession>
<dbReference type="GO" id="GO:0000731">
    <property type="term" value="P:DNA synthesis involved in DNA repair"/>
    <property type="evidence" value="ECO:0007669"/>
    <property type="project" value="TreeGrafter"/>
</dbReference>
<dbReference type="InterPro" id="IPR027417">
    <property type="entry name" value="P-loop_NTPase"/>
</dbReference>
<feature type="coiled-coil region" evidence="1">
    <location>
        <begin position="486"/>
        <end position="534"/>
    </location>
</feature>
<dbReference type="SUPFAM" id="SSF52540">
    <property type="entry name" value="P-loop containing nucleoside triphosphate hydrolases"/>
    <property type="match status" value="2"/>
</dbReference>
<organism evidence="3 4">
    <name type="scientific">Algoriphagus yeomjeoni</name>
    <dbReference type="NCBI Taxonomy" id="291403"/>
    <lineage>
        <taxon>Bacteria</taxon>
        <taxon>Pseudomonadati</taxon>
        <taxon>Bacteroidota</taxon>
        <taxon>Cytophagia</taxon>
        <taxon>Cytophagales</taxon>
        <taxon>Cyclobacteriaceae</taxon>
        <taxon>Algoriphagus</taxon>
    </lineage>
</organism>
<keyword evidence="4" id="KW-1185">Reference proteome</keyword>
<dbReference type="OrthoDB" id="9789562at2"/>
<evidence type="ECO:0000256" key="1">
    <source>
        <dbReference type="SAM" id="Coils"/>
    </source>
</evidence>
<name>A0A327P110_9BACT</name>
<protein>
    <submittedName>
        <fullName evidence="3">Wobble nucleotide-excising tRNase</fullName>
    </submittedName>
</protein>
<dbReference type="Pfam" id="PF13166">
    <property type="entry name" value="AAA_13"/>
    <property type="match status" value="1"/>
</dbReference>
<evidence type="ECO:0000313" key="4">
    <source>
        <dbReference type="Proteomes" id="UP000249610"/>
    </source>
</evidence>
<comment type="caution">
    <text evidence="3">The sequence shown here is derived from an EMBL/GenBank/DDBJ whole genome shotgun (WGS) entry which is preliminary data.</text>
</comment>
<evidence type="ECO:0000259" key="2">
    <source>
        <dbReference type="Pfam" id="PF13166"/>
    </source>
</evidence>